<keyword evidence="3" id="KW-1185">Reference proteome</keyword>
<feature type="region of interest" description="Disordered" evidence="1">
    <location>
        <begin position="1"/>
        <end position="126"/>
    </location>
</feature>
<feature type="compositionally biased region" description="Basic and acidic residues" evidence="1">
    <location>
        <begin position="85"/>
        <end position="98"/>
    </location>
</feature>
<name>A0A453LSB5_AEGTS</name>
<dbReference type="AlphaFoldDB" id="A0A453LSB5"/>
<evidence type="ECO:0000256" key="1">
    <source>
        <dbReference type="SAM" id="MobiDB-lite"/>
    </source>
</evidence>
<reference evidence="3" key="2">
    <citation type="journal article" date="2017" name="Nat. Plants">
        <title>The Aegilops tauschii genome reveals multiple impacts of transposons.</title>
        <authorList>
            <person name="Zhao G."/>
            <person name="Zou C."/>
            <person name="Li K."/>
            <person name="Wang K."/>
            <person name="Li T."/>
            <person name="Gao L."/>
            <person name="Zhang X."/>
            <person name="Wang H."/>
            <person name="Yang Z."/>
            <person name="Liu X."/>
            <person name="Jiang W."/>
            <person name="Mao L."/>
            <person name="Kong X."/>
            <person name="Jiao Y."/>
            <person name="Jia J."/>
        </authorList>
    </citation>
    <scope>NUCLEOTIDE SEQUENCE [LARGE SCALE GENOMIC DNA]</scope>
    <source>
        <strain evidence="3">cv. AL8/78</strain>
    </source>
</reference>
<evidence type="ECO:0000313" key="2">
    <source>
        <dbReference type="EnsemblPlants" id="AET5Gv20893800.5"/>
    </source>
</evidence>
<reference evidence="2" key="4">
    <citation type="submission" date="2019-03" db="UniProtKB">
        <authorList>
            <consortium name="EnsemblPlants"/>
        </authorList>
    </citation>
    <scope>IDENTIFICATION</scope>
</reference>
<dbReference type="Gramene" id="AET5Gv20893800.5">
    <property type="protein sequence ID" value="AET5Gv20893800.5"/>
    <property type="gene ID" value="AET5Gv20893800"/>
</dbReference>
<reference evidence="3" key="1">
    <citation type="journal article" date="2014" name="Science">
        <title>Ancient hybridizations among the ancestral genomes of bread wheat.</title>
        <authorList>
            <consortium name="International Wheat Genome Sequencing Consortium,"/>
            <person name="Marcussen T."/>
            <person name="Sandve S.R."/>
            <person name="Heier L."/>
            <person name="Spannagl M."/>
            <person name="Pfeifer M."/>
            <person name="Jakobsen K.S."/>
            <person name="Wulff B.B."/>
            <person name="Steuernagel B."/>
            <person name="Mayer K.F."/>
            <person name="Olsen O.A."/>
        </authorList>
    </citation>
    <scope>NUCLEOTIDE SEQUENCE [LARGE SCALE GENOMIC DNA]</scope>
    <source>
        <strain evidence="3">cv. AL8/78</strain>
    </source>
</reference>
<organism evidence="2 3">
    <name type="scientific">Aegilops tauschii subsp. strangulata</name>
    <name type="common">Goatgrass</name>
    <dbReference type="NCBI Taxonomy" id="200361"/>
    <lineage>
        <taxon>Eukaryota</taxon>
        <taxon>Viridiplantae</taxon>
        <taxon>Streptophyta</taxon>
        <taxon>Embryophyta</taxon>
        <taxon>Tracheophyta</taxon>
        <taxon>Spermatophyta</taxon>
        <taxon>Magnoliopsida</taxon>
        <taxon>Liliopsida</taxon>
        <taxon>Poales</taxon>
        <taxon>Poaceae</taxon>
        <taxon>BOP clade</taxon>
        <taxon>Pooideae</taxon>
        <taxon>Triticodae</taxon>
        <taxon>Triticeae</taxon>
        <taxon>Triticinae</taxon>
        <taxon>Aegilops</taxon>
    </lineage>
</organism>
<feature type="compositionally biased region" description="Pro residues" evidence="1">
    <location>
        <begin position="26"/>
        <end position="39"/>
    </location>
</feature>
<reference evidence="2" key="3">
    <citation type="journal article" date="2017" name="Nature">
        <title>Genome sequence of the progenitor of the wheat D genome Aegilops tauschii.</title>
        <authorList>
            <person name="Luo M.C."/>
            <person name="Gu Y.Q."/>
            <person name="Puiu D."/>
            <person name="Wang H."/>
            <person name="Twardziok S.O."/>
            <person name="Deal K.R."/>
            <person name="Huo N."/>
            <person name="Zhu T."/>
            <person name="Wang L."/>
            <person name="Wang Y."/>
            <person name="McGuire P.E."/>
            <person name="Liu S."/>
            <person name="Long H."/>
            <person name="Ramasamy R.K."/>
            <person name="Rodriguez J.C."/>
            <person name="Van S.L."/>
            <person name="Yuan L."/>
            <person name="Wang Z."/>
            <person name="Xia Z."/>
            <person name="Xiao L."/>
            <person name="Anderson O.D."/>
            <person name="Ouyang S."/>
            <person name="Liang Y."/>
            <person name="Zimin A.V."/>
            <person name="Pertea G."/>
            <person name="Qi P."/>
            <person name="Bennetzen J.L."/>
            <person name="Dai X."/>
            <person name="Dawson M.W."/>
            <person name="Muller H.G."/>
            <person name="Kugler K."/>
            <person name="Rivarola-Duarte L."/>
            <person name="Spannagl M."/>
            <person name="Mayer K.F.X."/>
            <person name="Lu F.H."/>
            <person name="Bevan M.W."/>
            <person name="Leroy P."/>
            <person name="Li P."/>
            <person name="You F.M."/>
            <person name="Sun Q."/>
            <person name="Liu Z."/>
            <person name="Lyons E."/>
            <person name="Wicker T."/>
            <person name="Salzberg S.L."/>
            <person name="Devos K.M."/>
            <person name="Dvorak J."/>
        </authorList>
    </citation>
    <scope>NUCLEOTIDE SEQUENCE [LARGE SCALE GENOMIC DNA]</scope>
    <source>
        <strain evidence="2">cv. AL8/78</strain>
    </source>
</reference>
<dbReference type="EnsemblPlants" id="AET5Gv20893800.5">
    <property type="protein sequence ID" value="AET5Gv20893800.5"/>
    <property type="gene ID" value="AET5Gv20893800"/>
</dbReference>
<proteinExistence type="predicted"/>
<feature type="compositionally biased region" description="Basic and acidic residues" evidence="1">
    <location>
        <begin position="1"/>
        <end position="12"/>
    </location>
</feature>
<sequence length="126" mass="14326">KKTETACQEARRGGRHFPARSMIHPHQPPLAQPPRPPLPLSTFTAPMASAPHPPRNPIQVHLHPLPPFFIHAPTTKVRPPRQPQGKRETKTQTPRHDISSGAEVESERDQIVDKKQQPWRRRPPSQ</sequence>
<protein>
    <submittedName>
        <fullName evidence="2">Uncharacterized protein</fullName>
    </submittedName>
</protein>
<reference evidence="2" key="5">
    <citation type="journal article" date="2021" name="G3 (Bethesda)">
        <title>Aegilops tauschii genome assembly Aet v5.0 features greater sequence contiguity and improved annotation.</title>
        <authorList>
            <person name="Wang L."/>
            <person name="Zhu T."/>
            <person name="Rodriguez J.C."/>
            <person name="Deal K.R."/>
            <person name="Dubcovsky J."/>
            <person name="McGuire P.E."/>
            <person name="Lux T."/>
            <person name="Spannagl M."/>
            <person name="Mayer K.F.X."/>
            <person name="Baldrich P."/>
            <person name="Meyers B.C."/>
            <person name="Huo N."/>
            <person name="Gu Y.Q."/>
            <person name="Zhou H."/>
            <person name="Devos K.M."/>
            <person name="Bennetzen J.L."/>
            <person name="Unver T."/>
            <person name="Budak H."/>
            <person name="Gulick P.J."/>
            <person name="Galiba G."/>
            <person name="Kalapos B."/>
            <person name="Nelson D.R."/>
            <person name="Li P."/>
            <person name="You F.M."/>
            <person name="Luo M.C."/>
            <person name="Dvorak J."/>
        </authorList>
    </citation>
    <scope>NUCLEOTIDE SEQUENCE [LARGE SCALE GENOMIC DNA]</scope>
    <source>
        <strain evidence="2">cv. AL8/78</strain>
    </source>
</reference>
<feature type="compositionally biased region" description="Basic and acidic residues" evidence="1">
    <location>
        <begin position="105"/>
        <end position="116"/>
    </location>
</feature>
<dbReference type="Proteomes" id="UP000015105">
    <property type="component" value="Chromosome 5D"/>
</dbReference>
<feature type="compositionally biased region" description="Basic residues" evidence="1">
    <location>
        <begin position="117"/>
        <end position="126"/>
    </location>
</feature>
<evidence type="ECO:0000313" key="3">
    <source>
        <dbReference type="Proteomes" id="UP000015105"/>
    </source>
</evidence>
<accession>A0A453LSB5</accession>